<proteinExistence type="predicted"/>
<dbReference type="InterPro" id="IPR019734">
    <property type="entry name" value="TPR_rpt"/>
</dbReference>
<dbReference type="KEGG" id="mbd:MEBOL_006441"/>
<evidence type="ECO:0000313" key="3">
    <source>
        <dbReference type="Proteomes" id="UP000217289"/>
    </source>
</evidence>
<dbReference type="OrthoDB" id="5381630at2"/>
<feature type="repeat" description="TPR" evidence="1">
    <location>
        <begin position="42"/>
        <end position="75"/>
    </location>
</feature>
<dbReference type="Gene3D" id="1.25.40.10">
    <property type="entry name" value="Tetratricopeptide repeat domain"/>
    <property type="match status" value="1"/>
</dbReference>
<dbReference type="AlphaFoldDB" id="A0A250INY9"/>
<reference evidence="2 3" key="1">
    <citation type="submission" date="2017-06" db="EMBL/GenBank/DDBJ databases">
        <authorList>
            <person name="Kim H.J."/>
            <person name="Triplett B.A."/>
        </authorList>
    </citation>
    <scope>NUCLEOTIDE SEQUENCE [LARGE SCALE GENOMIC DNA]</scope>
    <source>
        <strain evidence="2 3">DSM 14713</strain>
    </source>
</reference>
<accession>A0A250INY9</accession>
<dbReference type="PROSITE" id="PS50005">
    <property type="entry name" value="TPR"/>
    <property type="match status" value="1"/>
</dbReference>
<sequence>MTTRNLLRGAQNSYLSPPVRVLVNALPLLLSLFLSAAPTPSARTLNTEGFRLYQAGQYTEALEKFRAATRANPRMALAHYNVAATLGVLRQKGKICEEEAYRETILQYLKRSVELDKRRLARAKEDPDLDVIRDTVGWQLLLGRSLQRTSDLPDILQKVTWSILPAGVMSPRLSLTFSASGRVVLKTAEVDTTSEKGGLLRREEQGTYTLTGRTVRLTFPKREPLQGTLTERGALELGTLGTFVDNPPECDA</sequence>
<name>A0A250INY9_9BACT</name>
<evidence type="ECO:0000313" key="2">
    <source>
        <dbReference type="EMBL" id="ATB32952.1"/>
    </source>
</evidence>
<keyword evidence="3" id="KW-1185">Reference proteome</keyword>
<dbReference type="InterPro" id="IPR011990">
    <property type="entry name" value="TPR-like_helical_dom_sf"/>
</dbReference>
<protein>
    <submittedName>
        <fullName evidence="2">Tetratricopeptide repeat domain protein</fullName>
    </submittedName>
</protein>
<organism evidence="2 3">
    <name type="scientific">Melittangium boletus DSM 14713</name>
    <dbReference type="NCBI Taxonomy" id="1294270"/>
    <lineage>
        <taxon>Bacteria</taxon>
        <taxon>Pseudomonadati</taxon>
        <taxon>Myxococcota</taxon>
        <taxon>Myxococcia</taxon>
        <taxon>Myxococcales</taxon>
        <taxon>Cystobacterineae</taxon>
        <taxon>Archangiaceae</taxon>
        <taxon>Melittangium</taxon>
    </lineage>
</organism>
<evidence type="ECO:0000256" key="1">
    <source>
        <dbReference type="PROSITE-ProRule" id="PRU00339"/>
    </source>
</evidence>
<dbReference type="SUPFAM" id="SSF48452">
    <property type="entry name" value="TPR-like"/>
    <property type="match status" value="1"/>
</dbReference>
<keyword evidence="1" id="KW-0802">TPR repeat</keyword>
<dbReference type="Proteomes" id="UP000217289">
    <property type="component" value="Chromosome"/>
</dbReference>
<dbReference type="EMBL" id="CP022163">
    <property type="protein sequence ID" value="ATB32952.1"/>
    <property type="molecule type" value="Genomic_DNA"/>
</dbReference>
<gene>
    <name evidence="2" type="ORF">MEBOL_006441</name>
</gene>